<accession>A0A7J7UCQ5</accession>
<gene>
    <name evidence="1" type="ORF">mMyoMyo1_008714</name>
</gene>
<evidence type="ECO:0000313" key="2">
    <source>
        <dbReference type="Proteomes" id="UP000527355"/>
    </source>
</evidence>
<comment type="caution">
    <text evidence="1">The sequence shown here is derived from an EMBL/GenBank/DDBJ whole genome shotgun (WGS) entry which is preliminary data.</text>
</comment>
<reference evidence="1 2" key="1">
    <citation type="journal article" date="2020" name="Nature">
        <title>Six reference-quality genomes reveal evolution of bat adaptations.</title>
        <authorList>
            <person name="Jebb D."/>
            <person name="Huang Z."/>
            <person name="Pippel M."/>
            <person name="Hughes G.M."/>
            <person name="Lavrichenko K."/>
            <person name="Devanna P."/>
            <person name="Winkler S."/>
            <person name="Jermiin L.S."/>
            <person name="Skirmuntt E.C."/>
            <person name="Katzourakis A."/>
            <person name="Burkitt-Gray L."/>
            <person name="Ray D.A."/>
            <person name="Sullivan K.A.M."/>
            <person name="Roscito J.G."/>
            <person name="Kirilenko B.M."/>
            <person name="Davalos L.M."/>
            <person name="Corthals A.P."/>
            <person name="Power M.L."/>
            <person name="Jones G."/>
            <person name="Ransome R.D."/>
            <person name="Dechmann D.K.N."/>
            <person name="Locatelli A.G."/>
            <person name="Puechmaille S.J."/>
            <person name="Fedrigo O."/>
            <person name="Jarvis E.D."/>
            <person name="Hiller M."/>
            <person name="Vernes S.C."/>
            <person name="Myers E.W."/>
            <person name="Teeling E.C."/>
        </authorList>
    </citation>
    <scope>NUCLEOTIDE SEQUENCE [LARGE SCALE GENOMIC DNA]</scope>
    <source>
        <strain evidence="1">MMyoMyo1</strain>
        <tissue evidence="1">Flight muscle</tissue>
    </source>
</reference>
<dbReference type="EMBL" id="JABWUV010000013">
    <property type="protein sequence ID" value="KAF6310650.1"/>
    <property type="molecule type" value="Genomic_DNA"/>
</dbReference>
<protein>
    <submittedName>
        <fullName evidence="1">Uncharacterized protein</fullName>
    </submittedName>
</protein>
<evidence type="ECO:0000313" key="1">
    <source>
        <dbReference type="EMBL" id="KAF6310650.1"/>
    </source>
</evidence>
<proteinExistence type="predicted"/>
<dbReference type="Proteomes" id="UP000527355">
    <property type="component" value="Unassembled WGS sequence"/>
</dbReference>
<organism evidence="1 2">
    <name type="scientific">Myotis myotis</name>
    <name type="common">Greater mouse-eared bat</name>
    <name type="synonym">Vespertilio myotis</name>
    <dbReference type="NCBI Taxonomy" id="51298"/>
    <lineage>
        <taxon>Eukaryota</taxon>
        <taxon>Metazoa</taxon>
        <taxon>Chordata</taxon>
        <taxon>Craniata</taxon>
        <taxon>Vertebrata</taxon>
        <taxon>Euteleostomi</taxon>
        <taxon>Mammalia</taxon>
        <taxon>Eutheria</taxon>
        <taxon>Laurasiatheria</taxon>
        <taxon>Chiroptera</taxon>
        <taxon>Yangochiroptera</taxon>
        <taxon>Vespertilionidae</taxon>
        <taxon>Myotis</taxon>
    </lineage>
</organism>
<name>A0A7J7UCQ5_MYOMY</name>
<keyword evidence="2" id="KW-1185">Reference proteome</keyword>
<dbReference type="AlphaFoldDB" id="A0A7J7UCQ5"/>
<sequence>MSNFSNNTFCRTSSCQINQFEHHPHSASDREAFSTQEYSEVYAILLGRESFGTKFVSFSFSFSFFKFPIVKSYSSSIPTIYLKPASDLPLWLFYSWKLVLFQETVILESKNMHYMCVCTDIVQANLWVLRERCL</sequence>